<evidence type="ECO:0000313" key="14">
    <source>
        <dbReference type="EMBL" id="GLV13887.1"/>
    </source>
</evidence>
<keyword evidence="7 12" id="KW-0808">Transferase</keyword>
<evidence type="ECO:0000256" key="4">
    <source>
        <dbReference type="ARBA" id="ARBA00009503"/>
    </source>
</evidence>
<dbReference type="GO" id="GO:0046656">
    <property type="term" value="P:folic acid biosynthetic process"/>
    <property type="evidence" value="ECO:0007669"/>
    <property type="project" value="UniProtKB-KW"/>
</dbReference>
<dbReference type="GO" id="GO:0005829">
    <property type="term" value="C:cytosol"/>
    <property type="evidence" value="ECO:0007669"/>
    <property type="project" value="TreeGrafter"/>
</dbReference>
<comment type="cofactor">
    <cofactor evidence="2 12">
        <name>Mg(2+)</name>
        <dbReference type="ChEBI" id="CHEBI:18420"/>
    </cofactor>
</comment>
<dbReference type="PANTHER" id="PTHR20941">
    <property type="entry name" value="FOLATE SYNTHESIS PROTEINS"/>
    <property type="match status" value="1"/>
</dbReference>
<dbReference type="AlphaFoldDB" id="A0A1H2TKT0"/>
<comment type="function">
    <text evidence="12">Catalyzes the condensation of para-aminobenzoate (pABA) with 6-hydroxymethyl-7,8-dihydropterin diphosphate (DHPt-PP) to form 7,8-dihydropteroate (H2Pte), the immediate precursor of folate derivatives.</text>
</comment>
<dbReference type="STRING" id="89784.SAMN04489725_1065"/>
<dbReference type="EMBL" id="FNOJ01000006">
    <property type="protein sequence ID" value="SDW44563.1"/>
    <property type="molecule type" value="Genomic_DNA"/>
</dbReference>
<dbReference type="EMBL" id="BSRA01000008">
    <property type="protein sequence ID" value="GLV13887.1"/>
    <property type="molecule type" value="Genomic_DNA"/>
</dbReference>
<dbReference type="GO" id="GO:0046872">
    <property type="term" value="F:metal ion binding"/>
    <property type="evidence" value="ECO:0007669"/>
    <property type="project" value="UniProtKB-KW"/>
</dbReference>
<evidence type="ECO:0000313" key="15">
    <source>
        <dbReference type="EMBL" id="SDW44563.1"/>
    </source>
</evidence>
<comment type="similarity">
    <text evidence="4 12">Belongs to the DHPS family.</text>
</comment>
<evidence type="ECO:0000256" key="3">
    <source>
        <dbReference type="ARBA" id="ARBA00004763"/>
    </source>
</evidence>
<keyword evidence="10 12" id="KW-0289">Folate biosynthesis</keyword>
<comment type="pathway">
    <text evidence="3 12">Cofactor biosynthesis; tetrahydrofolate biosynthesis; 7,8-dihydrofolate from 2-amino-4-hydroxy-6-hydroxymethyl-7,8-dihydropteridine diphosphate and 4-aminobenzoate: step 1/2.</text>
</comment>
<comment type="catalytic activity">
    <reaction evidence="1">
        <text>(7,8-dihydropterin-6-yl)methyl diphosphate + 4-aminobenzoate = 7,8-dihydropteroate + diphosphate</text>
        <dbReference type="Rhea" id="RHEA:19949"/>
        <dbReference type="ChEBI" id="CHEBI:17836"/>
        <dbReference type="ChEBI" id="CHEBI:17839"/>
        <dbReference type="ChEBI" id="CHEBI:33019"/>
        <dbReference type="ChEBI" id="CHEBI:72950"/>
        <dbReference type="EC" id="2.5.1.15"/>
    </reaction>
</comment>
<evidence type="ECO:0000256" key="11">
    <source>
        <dbReference type="ARBA" id="ARBA00030193"/>
    </source>
</evidence>
<dbReference type="InterPro" id="IPR000489">
    <property type="entry name" value="Pterin-binding_dom"/>
</dbReference>
<evidence type="ECO:0000256" key="2">
    <source>
        <dbReference type="ARBA" id="ARBA00001946"/>
    </source>
</evidence>
<organism evidence="15 16">
    <name type="scientific">Alicyclobacillus hesperidum</name>
    <dbReference type="NCBI Taxonomy" id="89784"/>
    <lineage>
        <taxon>Bacteria</taxon>
        <taxon>Bacillati</taxon>
        <taxon>Bacillota</taxon>
        <taxon>Bacilli</taxon>
        <taxon>Bacillales</taxon>
        <taxon>Alicyclobacillaceae</taxon>
        <taxon>Alicyclobacillus</taxon>
    </lineage>
</organism>
<reference evidence="14" key="3">
    <citation type="submission" date="2023-02" db="EMBL/GenBank/DDBJ databases">
        <title>Proposal of a novel subspecies: Alicyclobacillus hesperidum subspecies aegle.</title>
        <authorList>
            <person name="Goto K."/>
            <person name="Fujii T."/>
            <person name="Yasui K."/>
            <person name="Mochida K."/>
            <person name="Kato-Tanaka Y."/>
            <person name="Morohoshi S."/>
            <person name="An S.Y."/>
            <person name="Kasai H."/>
            <person name="Yokota A."/>
        </authorList>
    </citation>
    <scope>NUCLEOTIDE SEQUENCE</scope>
    <source>
        <strain evidence="14">DSM 12766</strain>
    </source>
</reference>
<proteinExistence type="inferred from homology"/>
<evidence type="ECO:0000256" key="12">
    <source>
        <dbReference type="RuleBase" id="RU361205"/>
    </source>
</evidence>
<dbReference type="PROSITE" id="PS00792">
    <property type="entry name" value="DHPS_1"/>
    <property type="match status" value="1"/>
</dbReference>
<reference evidence="15" key="1">
    <citation type="submission" date="2016-10" db="EMBL/GenBank/DDBJ databases">
        <authorList>
            <person name="de Groot N.N."/>
        </authorList>
    </citation>
    <scope>NUCLEOTIDE SEQUENCE [LARGE SCALE GENOMIC DNA]</scope>
    <source>
        <strain evidence="15">DSM 12489</strain>
    </source>
</reference>
<dbReference type="UniPathway" id="UPA00077">
    <property type="reaction ID" value="UER00156"/>
</dbReference>
<gene>
    <name evidence="14" type="ORF">Heshes_15710</name>
    <name evidence="15" type="ORF">SAMN04489725_1065</name>
</gene>
<dbReference type="InterPro" id="IPR045031">
    <property type="entry name" value="DHP_synth-like"/>
</dbReference>
<keyword evidence="8 12" id="KW-0479">Metal-binding</keyword>
<dbReference type="PANTHER" id="PTHR20941:SF1">
    <property type="entry name" value="FOLIC ACID SYNTHESIS PROTEIN FOL1"/>
    <property type="match status" value="1"/>
</dbReference>
<evidence type="ECO:0000256" key="1">
    <source>
        <dbReference type="ARBA" id="ARBA00000012"/>
    </source>
</evidence>
<evidence type="ECO:0000256" key="9">
    <source>
        <dbReference type="ARBA" id="ARBA00022842"/>
    </source>
</evidence>
<dbReference type="Gene3D" id="3.20.20.20">
    <property type="entry name" value="Dihydropteroate synthase-like"/>
    <property type="match status" value="1"/>
</dbReference>
<keyword evidence="16" id="KW-1185">Reference proteome</keyword>
<dbReference type="SUPFAM" id="SSF51717">
    <property type="entry name" value="Dihydropteroate synthetase-like"/>
    <property type="match status" value="1"/>
</dbReference>
<evidence type="ECO:0000256" key="5">
    <source>
        <dbReference type="ARBA" id="ARBA00012458"/>
    </source>
</evidence>
<dbReference type="Pfam" id="PF00809">
    <property type="entry name" value="Pterin_bind"/>
    <property type="match status" value="1"/>
</dbReference>
<accession>A0A1H2TKT0</accession>
<dbReference type="Proteomes" id="UP000182589">
    <property type="component" value="Unassembled WGS sequence"/>
</dbReference>
<reference evidence="16" key="2">
    <citation type="submission" date="2016-10" db="EMBL/GenBank/DDBJ databases">
        <authorList>
            <person name="Varghese N."/>
        </authorList>
    </citation>
    <scope>NUCLEOTIDE SEQUENCE [LARGE SCALE GENOMIC DNA]</scope>
    <source>
        <strain evidence="16">DSM 12489</strain>
    </source>
</reference>
<feature type="domain" description="Pterin-binding" evidence="13">
    <location>
        <begin position="2"/>
        <end position="247"/>
    </location>
</feature>
<dbReference type="EC" id="2.5.1.15" evidence="5 12"/>
<dbReference type="PROSITE" id="PS00793">
    <property type="entry name" value="DHPS_2"/>
    <property type="match status" value="1"/>
</dbReference>
<dbReference type="PROSITE" id="PS50972">
    <property type="entry name" value="PTERIN_BINDING"/>
    <property type="match status" value="1"/>
</dbReference>
<protein>
    <recommendedName>
        <fullName evidence="6 12">Dihydropteroate synthase</fullName>
        <shortName evidence="12">DHPS</shortName>
        <ecNumber evidence="5 12">2.5.1.15</ecNumber>
    </recommendedName>
    <alternativeName>
        <fullName evidence="11 12">Dihydropteroate pyrophosphorylase</fullName>
    </alternativeName>
</protein>
<evidence type="ECO:0000256" key="10">
    <source>
        <dbReference type="ARBA" id="ARBA00022909"/>
    </source>
</evidence>
<dbReference type="InterPro" id="IPR006390">
    <property type="entry name" value="DHP_synth_dom"/>
</dbReference>
<dbReference type="GO" id="GO:0004156">
    <property type="term" value="F:dihydropteroate synthase activity"/>
    <property type="evidence" value="ECO:0007669"/>
    <property type="project" value="UniProtKB-EC"/>
</dbReference>
<dbReference type="GO" id="GO:0046654">
    <property type="term" value="P:tetrahydrofolate biosynthetic process"/>
    <property type="evidence" value="ECO:0007669"/>
    <property type="project" value="UniProtKB-UniPathway"/>
</dbReference>
<name>A0A1H2TKT0_9BACL</name>
<dbReference type="NCBIfam" id="TIGR01496">
    <property type="entry name" value="DHPS"/>
    <property type="match status" value="1"/>
</dbReference>
<evidence type="ECO:0000256" key="6">
    <source>
        <dbReference type="ARBA" id="ARBA00016919"/>
    </source>
</evidence>
<dbReference type="Proteomes" id="UP001157137">
    <property type="component" value="Unassembled WGS sequence"/>
</dbReference>
<dbReference type="CDD" id="cd00739">
    <property type="entry name" value="DHPS"/>
    <property type="match status" value="1"/>
</dbReference>
<keyword evidence="9 12" id="KW-0460">Magnesium</keyword>
<evidence type="ECO:0000256" key="7">
    <source>
        <dbReference type="ARBA" id="ARBA00022679"/>
    </source>
</evidence>
<evidence type="ECO:0000259" key="13">
    <source>
        <dbReference type="PROSITE" id="PS50972"/>
    </source>
</evidence>
<dbReference type="RefSeq" id="WP_074692657.1">
    <property type="nucleotide sequence ID" value="NZ_BSRA01000008.1"/>
</dbReference>
<evidence type="ECO:0000313" key="16">
    <source>
        <dbReference type="Proteomes" id="UP000182589"/>
    </source>
</evidence>
<sequence>MTRVMGILNVTPDSFSDGGRYVDPGAASERAFAMVDEGAELIDIGAESTRPGFKPVDPDTEWQRLKPVLTRLCRELSVPISVDTYHAQTARRAADMGVDIINDVSAAADPDMARIVRETGSQYVYMHNRSHIEPSLTVDGFVAEVRYGIDRLLESGVQPGQLIVDPGVGFAKTQAQNLACISEIDKFRALGYPVLLGTSRKRVIGNVLDLPVGERLEGSLATAAYAVIQGVEIIRVHDVRATVRLCRMMEAIVHASSA</sequence>
<evidence type="ECO:0000256" key="8">
    <source>
        <dbReference type="ARBA" id="ARBA00022723"/>
    </source>
</evidence>
<dbReference type="InterPro" id="IPR011005">
    <property type="entry name" value="Dihydropteroate_synth-like_sf"/>
</dbReference>